<dbReference type="EnsemblMetazoa" id="AMAM010733-RA">
    <property type="protein sequence ID" value="AMAM010733-PA"/>
    <property type="gene ID" value="AMAM010733"/>
</dbReference>
<evidence type="ECO:0000313" key="3">
    <source>
        <dbReference type="Proteomes" id="UP000075901"/>
    </source>
</evidence>
<sequence>MQQRLCSDEIHDLIIAGDRPTTNAFPALPEENPAAAAPERCPAVGAMRAITFKAGVGFTLTTTMMMLMISRAYAFLKQYSGVSNEHGFLHRVYKQSHRGGGGVYDNGAGLHTAGPGLESRRTASPYAA</sequence>
<name>A0A182SPA9_9DIPT</name>
<dbReference type="VEuPathDB" id="VectorBase:AMAM010733"/>
<evidence type="ECO:0000256" key="1">
    <source>
        <dbReference type="SAM" id="MobiDB-lite"/>
    </source>
</evidence>
<accession>A0A182SPA9</accession>
<protein>
    <submittedName>
        <fullName evidence="2">Uncharacterized protein</fullName>
    </submittedName>
</protein>
<reference evidence="2" key="2">
    <citation type="submission" date="2020-05" db="UniProtKB">
        <authorList>
            <consortium name="EnsemblMetazoa"/>
        </authorList>
    </citation>
    <scope>IDENTIFICATION</scope>
    <source>
        <strain evidence="2">maculatus3</strain>
    </source>
</reference>
<evidence type="ECO:0000313" key="2">
    <source>
        <dbReference type="EnsemblMetazoa" id="AMAM010733-PA"/>
    </source>
</evidence>
<dbReference type="Proteomes" id="UP000075901">
    <property type="component" value="Unassembled WGS sequence"/>
</dbReference>
<organism evidence="2 3">
    <name type="scientific">Anopheles maculatus</name>
    <dbReference type="NCBI Taxonomy" id="74869"/>
    <lineage>
        <taxon>Eukaryota</taxon>
        <taxon>Metazoa</taxon>
        <taxon>Ecdysozoa</taxon>
        <taxon>Arthropoda</taxon>
        <taxon>Hexapoda</taxon>
        <taxon>Insecta</taxon>
        <taxon>Pterygota</taxon>
        <taxon>Neoptera</taxon>
        <taxon>Endopterygota</taxon>
        <taxon>Diptera</taxon>
        <taxon>Nematocera</taxon>
        <taxon>Culicoidea</taxon>
        <taxon>Culicidae</taxon>
        <taxon>Anophelinae</taxon>
        <taxon>Anopheles</taxon>
        <taxon>Anopheles maculatus group</taxon>
    </lineage>
</organism>
<feature type="region of interest" description="Disordered" evidence="1">
    <location>
        <begin position="104"/>
        <end position="128"/>
    </location>
</feature>
<keyword evidence="3" id="KW-1185">Reference proteome</keyword>
<dbReference type="AlphaFoldDB" id="A0A182SPA9"/>
<proteinExistence type="predicted"/>
<reference evidence="3" key="1">
    <citation type="submission" date="2013-09" db="EMBL/GenBank/DDBJ databases">
        <title>The Genome Sequence of Anopheles maculatus species B.</title>
        <authorList>
            <consortium name="The Broad Institute Genomics Platform"/>
            <person name="Neafsey D.E."/>
            <person name="Besansky N."/>
            <person name="Howell P."/>
            <person name="Walton C."/>
            <person name="Young S.K."/>
            <person name="Zeng Q."/>
            <person name="Gargeya S."/>
            <person name="Fitzgerald M."/>
            <person name="Haas B."/>
            <person name="Abouelleil A."/>
            <person name="Allen A.W."/>
            <person name="Alvarado L."/>
            <person name="Arachchi H.M."/>
            <person name="Berlin A.M."/>
            <person name="Chapman S.B."/>
            <person name="Gainer-Dewar J."/>
            <person name="Goldberg J."/>
            <person name="Griggs A."/>
            <person name="Gujja S."/>
            <person name="Hansen M."/>
            <person name="Howarth C."/>
            <person name="Imamovic A."/>
            <person name="Ireland A."/>
            <person name="Larimer J."/>
            <person name="McCowan C."/>
            <person name="Murphy C."/>
            <person name="Pearson M."/>
            <person name="Poon T.W."/>
            <person name="Priest M."/>
            <person name="Roberts A."/>
            <person name="Saif S."/>
            <person name="Shea T."/>
            <person name="Sisk P."/>
            <person name="Sykes S."/>
            <person name="Wortman J."/>
            <person name="Nusbaum C."/>
            <person name="Birren B."/>
        </authorList>
    </citation>
    <scope>NUCLEOTIDE SEQUENCE [LARGE SCALE GENOMIC DNA]</scope>
    <source>
        <strain evidence="3">maculatus3</strain>
    </source>
</reference>